<reference evidence="1" key="1">
    <citation type="journal article" date="2020" name="New Phytol.">
        <title>Comparative genomics reveals dynamic genome evolution in host specialist ectomycorrhizal fungi.</title>
        <authorList>
            <person name="Lofgren L.A."/>
            <person name="Nguyen N.H."/>
            <person name="Vilgalys R."/>
            <person name="Ruytinx J."/>
            <person name="Liao H.L."/>
            <person name="Branco S."/>
            <person name="Kuo A."/>
            <person name="LaButti K."/>
            <person name="Lipzen A."/>
            <person name="Andreopoulos W."/>
            <person name="Pangilinan J."/>
            <person name="Riley R."/>
            <person name="Hundley H."/>
            <person name="Na H."/>
            <person name="Barry K."/>
            <person name="Grigoriev I.V."/>
            <person name="Stajich J.E."/>
            <person name="Kennedy P.G."/>
        </authorList>
    </citation>
    <scope>NUCLEOTIDE SEQUENCE</scope>
    <source>
        <strain evidence="1">FC423</strain>
    </source>
</reference>
<dbReference type="AlphaFoldDB" id="A0A9P7JMM3"/>
<evidence type="ECO:0000313" key="1">
    <source>
        <dbReference type="EMBL" id="KAG2089433.1"/>
    </source>
</evidence>
<sequence>MNRLHSDPSLLPCPDFEADAYSVSRLTLVSPTTTDAQAADLLCAVWVTTSEALRAQWTQQVADDQRLHLEHQHLAEEENVRLSETICINEEAAKNDEKKKN</sequence>
<keyword evidence="2" id="KW-1185">Reference proteome</keyword>
<organism evidence="1 2">
    <name type="scientific">Suillus discolor</name>
    <dbReference type="NCBI Taxonomy" id="1912936"/>
    <lineage>
        <taxon>Eukaryota</taxon>
        <taxon>Fungi</taxon>
        <taxon>Dikarya</taxon>
        <taxon>Basidiomycota</taxon>
        <taxon>Agaricomycotina</taxon>
        <taxon>Agaricomycetes</taxon>
        <taxon>Agaricomycetidae</taxon>
        <taxon>Boletales</taxon>
        <taxon>Suillineae</taxon>
        <taxon>Suillaceae</taxon>
        <taxon>Suillus</taxon>
    </lineage>
</organism>
<gene>
    <name evidence="1" type="ORF">F5147DRAFT_780602</name>
</gene>
<dbReference type="RefSeq" id="XP_041285896.1">
    <property type="nucleotide sequence ID" value="XM_041442484.1"/>
</dbReference>
<protein>
    <submittedName>
        <fullName evidence="1">Uncharacterized protein</fullName>
    </submittedName>
</protein>
<evidence type="ECO:0000313" key="2">
    <source>
        <dbReference type="Proteomes" id="UP000823399"/>
    </source>
</evidence>
<dbReference type="EMBL" id="JABBWM010000111">
    <property type="protein sequence ID" value="KAG2089433.1"/>
    <property type="molecule type" value="Genomic_DNA"/>
</dbReference>
<name>A0A9P7JMM3_9AGAM</name>
<dbReference type="GeneID" id="64704743"/>
<dbReference type="OrthoDB" id="2688001at2759"/>
<dbReference type="Proteomes" id="UP000823399">
    <property type="component" value="Unassembled WGS sequence"/>
</dbReference>
<accession>A0A9P7JMM3</accession>
<comment type="caution">
    <text evidence="1">The sequence shown here is derived from an EMBL/GenBank/DDBJ whole genome shotgun (WGS) entry which is preliminary data.</text>
</comment>
<proteinExistence type="predicted"/>